<comment type="subcellular location">
    <subcellularLocation>
        <location evidence="1">Membrane</location>
        <topology evidence="1">Multi-pass membrane protein</topology>
    </subcellularLocation>
</comment>
<dbReference type="PROSITE" id="PS00217">
    <property type="entry name" value="SUGAR_TRANSPORT_2"/>
    <property type="match status" value="1"/>
</dbReference>
<evidence type="ECO:0000256" key="3">
    <source>
        <dbReference type="ARBA" id="ARBA00022448"/>
    </source>
</evidence>
<comment type="similarity">
    <text evidence="2 7">Belongs to the major facilitator superfamily. Sugar transporter (TC 2.A.1.1) family.</text>
</comment>
<reference evidence="10 11" key="1">
    <citation type="submission" date="2020-09" db="EMBL/GenBank/DDBJ databases">
        <title>Bacillus nautilus sp. nov., Chryseoglobus crepusculi sp. nov, and Psychrobacter noctis sp. nov., isolated from deep-sea sponges from the equatorial Atlantic.</title>
        <authorList>
            <person name="Stennett H.L."/>
            <person name="Williams S.E."/>
        </authorList>
    </citation>
    <scope>NUCLEOTIDE SEQUENCE [LARGE SCALE GENOMIC DNA]</scope>
    <source>
        <strain evidence="10 11">28M-24</strain>
    </source>
</reference>
<dbReference type="SUPFAM" id="SSF103473">
    <property type="entry name" value="MFS general substrate transporter"/>
    <property type="match status" value="1"/>
</dbReference>
<feature type="transmembrane region" description="Helical" evidence="8">
    <location>
        <begin position="321"/>
        <end position="341"/>
    </location>
</feature>
<evidence type="ECO:0000259" key="9">
    <source>
        <dbReference type="PROSITE" id="PS50850"/>
    </source>
</evidence>
<name>A0ABR8LPN9_9FLAO</name>
<dbReference type="InterPro" id="IPR003663">
    <property type="entry name" value="Sugar/inositol_transpt"/>
</dbReference>
<evidence type="ECO:0000313" key="10">
    <source>
        <dbReference type="EMBL" id="MBD3862190.1"/>
    </source>
</evidence>
<protein>
    <submittedName>
        <fullName evidence="10">Sugar porter family MFS transporter</fullName>
    </submittedName>
</protein>
<organism evidence="10 11">
    <name type="scientific">Olleya marilimosa</name>
    <dbReference type="NCBI Taxonomy" id="272164"/>
    <lineage>
        <taxon>Bacteria</taxon>
        <taxon>Pseudomonadati</taxon>
        <taxon>Bacteroidota</taxon>
        <taxon>Flavobacteriia</taxon>
        <taxon>Flavobacteriales</taxon>
        <taxon>Flavobacteriaceae</taxon>
    </lineage>
</organism>
<feature type="transmembrane region" description="Helical" evidence="8">
    <location>
        <begin position="296"/>
        <end position="314"/>
    </location>
</feature>
<evidence type="ECO:0000256" key="6">
    <source>
        <dbReference type="ARBA" id="ARBA00023136"/>
    </source>
</evidence>
<sequence>MKKGVFLLLIAAVSALGGLLFGYDTGVINGAQFYLTEHFKLSDALKGWVVGSALLGCFVGAIVAGPLSIKIGRKWSLIISAILFTLSAYGSGLPEMFPQSVSMLVFFRILGGLGIGVASMNAPMYIAEIAPSNIRGRMVTYYQLAIVIGFFVVFLATYYIGNNLTVAENIEFGWRRMFWSELIPSGLFLILLFFVPKSPRWLALKGKDKEALTVLEQINDTQLASKEMLQIKNSLNQNNDGIKVSYFSKAILIIIAIGTVLSMLQQFTGINAVLYYGADIFEKALGFGKEDVLAQQILLAFVNLVFTFVAMFTVDKFGRKPLLYIGSVGMIIGFLLLGVTLQQENVGMLSLIGVLIFIASFALSMGPVVWVLLSEMFPNKIRSVAMSVAVAAQWAANYVVSQSFPMVMGSETNTSAPWNGSLPYFIFIAFILIIVFVTYKFIPETKGKTLEEIEGFWE</sequence>
<dbReference type="Pfam" id="PF00083">
    <property type="entry name" value="Sugar_tr"/>
    <property type="match status" value="1"/>
</dbReference>
<feature type="transmembrane region" description="Helical" evidence="8">
    <location>
        <begin position="424"/>
        <end position="442"/>
    </location>
</feature>
<feature type="transmembrane region" description="Helical" evidence="8">
    <location>
        <begin position="139"/>
        <end position="161"/>
    </location>
</feature>
<dbReference type="RefSeq" id="WP_099569520.1">
    <property type="nucleotide sequence ID" value="NZ_JACXXF010000001.1"/>
</dbReference>
<feature type="transmembrane region" description="Helical" evidence="8">
    <location>
        <begin position="250"/>
        <end position="276"/>
    </location>
</feature>
<dbReference type="InterPro" id="IPR005829">
    <property type="entry name" value="Sugar_transporter_CS"/>
</dbReference>
<evidence type="ECO:0000256" key="4">
    <source>
        <dbReference type="ARBA" id="ARBA00022692"/>
    </source>
</evidence>
<dbReference type="Gene3D" id="1.20.1250.20">
    <property type="entry name" value="MFS general substrate transporter like domains"/>
    <property type="match status" value="2"/>
</dbReference>
<evidence type="ECO:0000256" key="5">
    <source>
        <dbReference type="ARBA" id="ARBA00022989"/>
    </source>
</evidence>
<feature type="transmembrane region" description="Helical" evidence="8">
    <location>
        <begin position="75"/>
        <end position="93"/>
    </location>
</feature>
<dbReference type="InterPro" id="IPR050814">
    <property type="entry name" value="Myo-inositol_Transporter"/>
</dbReference>
<feature type="transmembrane region" description="Helical" evidence="8">
    <location>
        <begin position="347"/>
        <end position="372"/>
    </location>
</feature>
<evidence type="ECO:0000256" key="2">
    <source>
        <dbReference type="ARBA" id="ARBA00010992"/>
    </source>
</evidence>
<dbReference type="PANTHER" id="PTHR48020">
    <property type="entry name" value="PROTON MYO-INOSITOL COTRANSPORTER"/>
    <property type="match status" value="1"/>
</dbReference>
<dbReference type="InterPro" id="IPR036259">
    <property type="entry name" value="MFS_trans_sf"/>
</dbReference>
<evidence type="ECO:0000313" key="11">
    <source>
        <dbReference type="Proteomes" id="UP000627521"/>
    </source>
</evidence>
<feature type="transmembrane region" description="Helical" evidence="8">
    <location>
        <begin position="46"/>
        <end position="68"/>
    </location>
</feature>
<dbReference type="NCBIfam" id="TIGR00879">
    <property type="entry name" value="SP"/>
    <property type="match status" value="1"/>
</dbReference>
<feature type="transmembrane region" description="Helical" evidence="8">
    <location>
        <begin position="105"/>
        <end position="127"/>
    </location>
</feature>
<keyword evidence="5 8" id="KW-1133">Transmembrane helix</keyword>
<comment type="caution">
    <text evidence="10">The sequence shown here is derived from an EMBL/GenBank/DDBJ whole genome shotgun (WGS) entry which is preliminary data.</text>
</comment>
<dbReference type="PROSITE" id="PS00216">
    <property type="entry name" value="SUGAR_TRANSPORT_1"/>
    <property type="match status" value="1"/>
</dbReference>
<dbReference type="PRINTS" id="PR00171">
    <property type="entry name" value="SUGRTRNSPORT"/>
</dbReference>
<evidence type="ECO:0000256" key="7">
    <source>
        <dbReference type="RuleBase" id="RU003346"/>
    </source>
</evidence>
<keyword evidence="6 8" id="KW-0472">Membrane</keyword>
<dbReference type="InterPro" id="IPR020846">
    <property type="entry name" value="MFS_dom"/>
</dbReference>
<dbReference type="InterPro" id="IPR005828">
    <property type="entry name" value="MFS_sugar_transport-like"/>
</dbReference>
<keyword evidence="4 8" id="KW-0812">Transmembrane</keyword>
<keyword evidence="3 7" id="KW-0813">Transport</keyword>
<accession>A0ABR8LPN9</accession>
<dbReference type="EMBL" id="JACXXH010000001">
    <property type="protein sequence ID" value="MBD3862190.1"/>
    <property type="molecule type" value="Genomic_DNA"/>
</dbReference>
<keyword evidence="11" id="KW-1185">Reference proteome</keyword>
<evidence type="ECO:0000256" key="1">
    <source>
        <dbReference type="ARBA" id="ARBA00004141"/>
    </source>
</evidence>
<feature type="domain" description="Major facilitator superfamily (MFS) profile" evidence="9">
    <location>
        <begin position="10"/>
        <end position="446"/>
    </location>
</feature>
<dbReference type="PROSITE" id="PS50850">
    <property type="entry name" value="MFS"/>
    <property type="match status" value="1"/>
</dbReference>
<dbReference type="Proteomes" id="UP000627521">
    <property type="component" value="Unassembled WGS sequence"/>
</dbReference>
<dbReference type="PANTHER" id="PTHR48020:SF12">
    <property type="entry name" value="PROTON MYO-INOSITOL COTRANSPORTER"/>
    <property type="match status" value="1"/>
</dbReference>
<feature type="transmembrane region" description="Helical" evidence="8">
    <location>
        <begin position="177"/>
        <end position="195"/>
    </location>
</feature>
<gene>
    <name evidence="10" type="ORF">IEG06_01915</name>
</gene>
<proteinExistence type="inferred from homology"/>
<feature type="transmembrane region" description="Helical" evidence="8">
    <location>
        <begin position="384"/>
        <end position="404"/>
    </location>
</feature>
<evidence type="ECO:0000256" key="8">
    <source>
        <dbReference type="SAM" id="Phobius"/>
    </source>
</evidence>